<evidence type="ECO:0008006" key="3">
    <source>
        <dbReference type="Google" id="ProtNLM"/>
    </source>
</evidence>
<accession>A0ABQ5ZDK3</accession>
<dbReference type="Proteomes" id="UP001156702">
    <property type="component" value="Unassembled WGS sequence"/>
</dbReference>
<reference evidence="2" key="1">
    <citation type="journal article" date="2019" name="Int. J. Syst. Evol. Microbiol.">
        <title>The Global Catalogue of Microorganisms (GCM) 10K type strain sequencing project: providing services to taxonomists for standard genome sequencing and annotation.</title>
        <authorList>
            <consortium name="The Broad Institute Genomics Platform"/>
            <consortium name="The Broad Institute Genome Sequencing Center for Infectious Disease"/>
            <person name="Wu L."/>
            <person name="Ma J."/>
        </authorList>
    </citation>
    <scope>NUCLEOTIDE SEQUENCE [LARGE SCALE GENOMIC DNA]</scope>
    <source>
        <strain evidence="2">NBRC 102122</strain>
    </source>
</reference>
<evidence type="ECO:0000313" key="1">
    <source>
        <dbReference type="EMBL" id="GLR49922.1"/>
    </source>
</evidence>
<sequence length="161" mass="16981">MALSTLGRWSAEEICAAADIAREKGVGVRLQADGSVSIGIVPPPFQASQADAAGGGSATETTRVFSPATLAKRWHCSGHHIRNMVAAGRLAGFNLGGKLLRISREEVERIENSASNALEAPIDPELIEPPADTLSLKKERAKTLGNPLAHARVNALRDGRV</sequence>
<gene>
    <name evidence="1" type="ORF">GCM10007923_11270</name>
</gene>
<protein>
    <recommendedName>
        <fullName evidence="3">Helix-turn-helix domain-containing protein</fullName>
    </recommendedName>
</protein>
<proteinExistence type="predicted"/>
<evidence type="ECO:0000313" key="2">
    <source>
        <dbReference type="Proteomes" id="UP001156702"/>
    </source>
</evidence>
<comment type="caution">
    <text evidence="1">The sequence shown here is derived from an EMBL/GenBank/DDBJ whole genome shotgun (WGS) entry which is preliminary data.</text>
</comment>
<keyword evidence="2" id="KW-1185">Reference proteome</keyword>
<name>A0ABQ5ZDK3_9HYPH</name>
<dbReference type="EMBL" id="BSOP01000007">
    <property type="protein sequence ID" value="GLR49922.1"/>
    <property type="molecule type" value="Genomic_DNA"/>
</dbReference>
<organism evidence="1 2">
    <name type="scientific">Shinella yambaruensis</name>
    <dbReference type="NCBI Taxonomy" id="415996"/>
    <lineage>
        <taxon>Bacteria</taxon>
        <taxon>Pseudomonadati</taxon>
        <taxon>Pseudomonadota</taxon>
        <taxon>Alphaproteobacteria</taxon>
        <taxon>Hyphomicrobiales</taxon>
        <taxon>Rhizobiaceae</taxon>
        <taxon>Shinella</taxon>
    </lineage>
</organism>
<dbReference type="RefSeq" id="WP_244770022.1">
    <property type="nucleotide sequence ID" value="NZ_BSOP01000007.1"/>
</dbReference>